<dbReference type="Pfam" id="PF00172">
    <property type="entry name" value="Zn_clus"/>
    <property type="match status" value="1"/>
</dbReference>
<organism evidence="2 3">
    <name type="scientific">Gigaspora margarita</name>
    <dbReference type="NCBI Taxonomy" id="4874"/>
    <lineage>
        <taxon>Eukaryota</taxon>
        <taxon>Fungi</taxon>
        <taxon>Fungi incertae sedis</taxon>
        <taxon>Mucoromycota</taxon>
        <taxon>Glomeromycotina</taxon>
        <taxon>Glomeromycetes</taxon>
        <taxon>Diversisporales</taxon>
        <taxon>Gigasporaceae</taxon>
        <taxon>Gigaspora</taxon>
    </lineage>
</organism>
<gene>
    <name evidence="2" type="ORF">F8M41_023181</name>
</gene>
<dbReference type="PANTHER" id="PTHR47431:SF1">
    <property type="entry name" value="ZN(II)2CYS6 TRANSCRIPTION FACTOR (EUROFUNG)"/>
    <property type="match status" value="1"/>
</dbReference>
<feature type="domain" description="Zn(2)-C6 fungal-type" evidence="1">
    <location>
        <begin position="16"/>
        <end position="45"/>
    </location>
</feature>
<evidence type="ECO:0000313" key="2">
    <source>
        <dbReference type="EMBL" id="KAF0483899.1"/>
    </source>
</evidence>
<dbReference type="InterPro" id="IPR036864">
    <property type="entry name" value="Zn2-C6_fun-type_DNA-bd_sf"/>
</dbReference>
<dbReference type="GO" id="GO:0000981">
    <property type="term" value="F:DNA-binding transcription factor activity, RNA polymerase II-specific"/>
    <property type="evidence" value="ECO:0007669"/>
    <property type="project" value="InterPro"/>
</dbReference>
<dbReference type="InterPro" id="IPR001138">
    <property type="entry name" value="Zn2Cys6_DnaBD"/>
</dbReference>
<evidence type="ECO:0000259" key="1">
    <source>
        <dbReference type="PROSITE" id="PS50048"/>
    </source>
</evidence>
<dbReference type="Proteomes" id="UP000439903">
    <property type="component" value="Unassembled WGS sequence"/>
</dbReference>
<dbReference type="AlphaFoldDB" id="A0A8H4ADV6"/>
<proteinExistence type="predicted"/>
<dbReference type="SMART" id="SM00066">
    <property type="entry name" value="GAL4"/>
    <property type="match status" value="1"/>
</dbReference>
<dbReference type="Gene3D" id="4.10.240.10">
    <property type="entry name" value="Zn(2)-C6 fungal-type DNA-binding domain"/>
    <property type="match status" value="1"/>
</dbReference>
<dbReference type="EMBL" id="WTPW01000744">
    <property type="protein sequence ID" value="KAF0483899.1"/>
    <property type="molecule type" value="Genomic_DNA"/>
</dbReference>
<evidence type="ECO:0000313" key="3">
    <source>
        <dbReference type="Proteomes" id="UP000439903"/>
    </source>
</evidence>
<protein>
    <submittedName>
        <fullName evidence="2">Gpi mannosyltransferase 2</fullName>
    </submittedName>
</protein>
<dbReference type="GO" id="GO:0008270">
    <property type="term" value="F:zinc ion binding"/>
    <property type="evidence" value="ECO:0007669"/>
    <property type="project" value="InterPro"/>
</dbReference>
<dbReference type="SUPFAM" id="SSF57701">
    <property type="entry name" value="Zn2/Cys6 DNA-binding domain"/>
    <property type="match status" value="1"/>
</dbReference>
<dbReference type="OrthoDB" id="3362851at2759"/>
<dbReference type="CDD" id="cd00067">
    <property type="entry name" value="GAL4"/>
    <property type="match status" value="1"/>
</dbReference>
<keyword evidence="3" id="KW-1185">Reference proteome</keyword>
<reference evidence="2 3" key="1">
    <citation type="journal article" date="2019" name="Environ. Microbiol.">
        <title>At the nexus of three kingdoms: the genome of the mycorrhizal fungus Gigaspora margarita provides insights into plant, endobacterial and fungal interactions.</title>
        <authorList>
            <person name="Venice F."/>
            <person name="Ghignone S."/>
            <person name="Salvioli di Fossalunga A."/>
            <person name="Amselem J."/>
            <person name="Novero M."/>
            <person name="Xianan X."/>
            <person name="Sedzielewska Toro K."/>
            <person name="Morin E."/>
            <person name="Lipzen A."/>
            <person name="Grigoriev I.V."/>
            <person name="Henrissat B."/>
            <person name="Martin F.M."/>
            <person name="Bonfante P."/>
        </authorList>
    </citation>
    <scope>NUCLEOTIDE SEQUENCE [LARGE SCALE GENOMIC DNA]</scope>
    <source>
        <strain evidence="2 3">BEG34</strain>
    </source>
</reference>
<accession>A0A8H4ADV6</accession>
<dbReference type="PROSITE" id="PS50048">
    <property type="entry name" value="ZN2_CY6_FUNGAL_2"/>
    <property type="match status" value="1"/>
</dbReference>
<dbReference type="GO" id="GO:0016757">
    <property type="term" value="F:glycosyltransferase activity"/>
    <property type="evidence" value="ECO:0007669"/>
    <property type="project" value="UniProtKB-KW"/>
</dbReference>
<comment type="caution">
    <text evidence="2">The sequence shown here is derived from an EMBL/GenBank/DDBJ whole genome shotgun (WGS) entry which is preliminary data.</text>
</comment>
<name>A0A8H4ADV6_GIGMA</name>
<dbReference type="PROSITE" id="PS00463">
    <property type="entry name" value="ZN2_CY6_FUNGAL_1"/>
    <property type="match status" value="1"/>
</dbReference>
<keyword evidence="2" id="KW-0328">Glycosyltransferase</keyword>
<keyword evidence="2" id="KW-0808">Transferase</keyword>
<dbReference type="PANTHER" id="PTHR47431">
    <property type="entry name" value="ZN(II)2CYS6 TRANSCRIPTION FACTOR (EUROFUNG)-RELATED"/>
    <property type="match status" value="1"/>
</dbReference>
<sequence length="192" mass="21874">MFHSSGQQRGPYAITACTNCRRRHAKCSEEATCAYCASHNLKCAYVKSGKKRGPKVTKRTDNVFESNFDEAANIKQEHPFTLTEYQFSTSIPSYFNYGQEPQQIKSEFSLNRICTDTNCIMSNSNTSINFSDMFFLPNNYFSFSSSHTSSSSITSSLNNFPNNFFTFLPPPPILTLYFHFPLLFLLPQLLLI</sequence>